<dbReference type="VEuPathDB" id="VectorBase:PPAI001116"/>
<proteinExistence type="predicted"/>
<dbReference type="Proteomes" id="UP000092462">
    <property type="component" value="Unassembled WGS sequence"/>
</dbReference>
<dbReference type="VEuPathDB" id="VectorBase:PPAPM1_006804"/>
<protein>
    <submittedName>
        <fullName evidence="3">Uncharacterized protein</fullName>
    </submittedName>
</protein>
<evidence type="ECO:0000256" key="1">
    <source>
        <dbReference type="SAM" id="MobiDB-lite"/>
    </source>
</evidence>
<feature type="region of interest" description="Disordered" evidence="1">
    <location>
        <begin position="96"/>
        <end position="134"/>
    </location>
</feature>
<name>A0A1B0D193_PHLPP</name>
<accession>A0A1B0D193</accession>
<dbReference type="EnsemblMetazoa" id="PPAI001116-RA">
    <property type="protein sequence ID" value="PPAI001116-PA"/>
    <property type="gene ID" value="PPAI001116"/>
</dbReference>
<reference evidence="3" key="1">
    <citation type="submission" date="2022-08" db="UniProtKB">
        <authorList>
            <consortium name="EnsemblMetazoa"/>
        </authorList>
    </citation>
    <scope>IDENTIFICATION</scope>
    <source>
        <strain evidence="3">Israel</strain>
    </source>
</reference>
<keyword evidence="2" id="KW-0732">Signal</keyword>
<evidence type="ECO:0000313" key="4">
    <source>
        <dbReference type="Proteomes" id="UP000092462"/>
    </source>
</evidence>
<sequence length="582" mass="63680">MTSGNYLLWISGLCVLCCAWGYPLSDADYDLSSQIETEYGDLARDDVEVTREKKSYSTPTTVCVEINPQTPYERSYMMCKDKRNYHAEPHRGHYHSYLGAPQNFRAGSGPQRPKGYLSPHNMKGDRDDHRQNAPHALPVQPLHLQDNSQGNFNKHPNRFRTFDDSSEAQNNFQVGSYHRFGDDYENGHQDHYEGGSYSDGIYLHHYHVPNKHPYGAGYGGGDHYEEENYHHSGPTYYDNGNDFGHGHSGHGHSYDGYSHDNYVGPKYTYVHVRPGSGAEGHSHYNAPAPVDHYSGPAHYSSAPVHQPSGPVHHSPVPVHQPSGPVHHSAGPVHQPSGPAHYSTVPVHHSPVPAYHSSGPVYHTPAPVHYASPPVYYPPAPVYYPPAPVYHTPAPVYHVPETHQSPAPVYYEPYPAPAAPYYGSCGHGCGGGSGYSYGSSAHSCGHNYLLSCTPNVSPVGCNQHKSSDTITAPNPNSSDKDDDRNNKSPGSSVIVQPAHLSGDHSSTTTPSAPVVGAPQNDNNTPSDKDQQKPPTSNKKQETMAKLIDMMNNSSPQGNKNQNSRSAESAQNFRATYVAKSPNN</sequence>
<feature type="region of interest" description="Disordered" evidence="1">
    <location>
        <begin position="462"/>
        <end position="582"/>
    </location>
</feature>
<feature type="compositionally biased region" description="Polar residues" evidence="1">
    <location>
        <begin position="549"/>
        <end position="572"/>
    </location>
</feature>
<feature type="compositionally biased region" description="Basic and acidic residues" evidence="1">
    <location>
        <begin position="122"/>
        <end position="131"/>
    </location>
</feature>
<keyword evidence="4" id="KW-1185">Reference proteome</keyword>
<dbReference type="AlphaFoldDB" id="A0A1B0D193"/>
<dbReference type="EMBL" id="AJVK01002466">
    <property type="status" value="NOT_ANNOTATED_CDS"/>
    <property type="molecule type" value="Genomic_DNA"/>
</dbReference>
<evidence type="ECO:0000313" key="3">
    <source>
        <dbReference type="EnsemblMetazoa" id="PPAI001116-PA"/>
    </source>
</evidence>
<feature type="signal peptide" evidence="2">
    <location>
        <begin position="1"/>
        <end position="27"/>
    </location>
</feature>
<organism evidence="3 4">
    <name type="scientific">Phlebotomus papatasi</name>
    <name type="common">Sandfly</name>
    <dbReference type="NCBI Taxonomy" id="29031"/>
    <lineage>
        <taxon>Eukaryota</taxon>
        <taxon>Metazoa</taxon>
        <taxon>Ecdysozoa</taxon>
        <taxon>Arthropoda</taxon>
        <taxon>Hexapoda</taxon>
        <taxon>Insecta</taxon>
        <taxon>Pterygota</taxon>
        <taxon>Neoptera</taxon>
        <taxon>Endopterygota</taxon>
        <taxon>Diptera</taxon>
        <taxon>Nematocera</taxon>
        <taxon>Psychodoidea</taxon>
        <taxon>Psychodidae</taxon>
        <taxon>Phlebotomus</taxon>
        <taxon>Phlebotomus</taxon>
    </lineage>
</organism>
<evidence type="ECO:0000256" key="2">
    <source>
        <dbReference type="SAM" id="SignalP"/>
    </source>
</evidence>
<feature type="chain" id="PRO_5043478475" evidence="2">
    <location>
        <begin position="28"/>
        <end position="582"/>
    </location>
</feature>